<sequence length="102" mass="11077">MDIDKIANAIESDAAMVLPGLRESLTEMQAGASGRHYTPEQLLVSSVRKQLGLSQQAFADLIKTPVATLRDWEQGRFPPPGAVLCLLQITLKHPDVLLELAA</sequence>
<name>A0A2W4RQ30_9GAMM</name>
<dbReference type="Pfam" id="PF15731">
    <property type="entry name" value="MqsA_antitoxin"/>
    <property type="match status" value="1"/>
</dbReference>
<dbReference type="InterPro" id="IPR010982">
    <property type="entry name" value="Lambda_DNA-bd_dom_sf"/>
</dbReference>
<dbReference type="InterPro" id="IPR001387">
    <property type="entry name" value="Cro/C1-type_HTH"/>
</dbReference>
<dbReference type="Proteomes" id="UP000249396">
    <property type="component" value="Unassembled WGS sequence"/>
</dbReference>
<dbReference type="PROSITE" id="PS50943">
    <property type="entry name" value="HTH_CROC1"/>
    <property type="match status" value="1"/>
</dbReference>
<protein>
    <submittedName>
        <fullName evidence="2">XRE family transcriptional regulator</fullName>
    </submittedName>
</protein>
<dbReference type="AlphaFoldDB" id="A0A2W4RQ30"/>
<proteinExistence type="predicted"/>
<comment type="caution">
    <text evidence="2">The sequence shown here is derived from an EMBL/GenBank/DDBJ whole genome shotgun (WGS) entry which is preliminary data.</text>
</comment>
<dbReference type="SMART" id="SM00530">
    <property type="entry name" value="HTH_XRE"/>
    <property type="match status" value="1"/>
</dbReference>
<dbReference type="SUPFAM" id="SSF47413">
    <property type="entry name" value="lambda repressor-like DNA-binding domains"/>
    <property type="match status" value="1"/>
</dbReference>
<dbReference type="Gene3D" id="1.10.260.40">
    <property type="entry name" value="lambda repressor-like DNA-binding domains"/>
    <property type="match status" value="1"/>
</dbReference>
<accession>A0A2W4RQ30</accession>
<dbReference type="EMBL" id="QJPH01000253">
    <property type="protein sequence ID" value="PZN81808.1"/>
    <property type="molecule type" value="Genomic_DNA"/>
</dbReference>
<dbReference type="CDD" id="cd00093">
    <property type="entry name" value="HTH_XRE"/>
    <property type="match status" value="1"/>
</dbReference>
<dbReference type="InterPro" id="IPR032758">
    <property type="entry name" value="MqsA/HigA-2"/>
</dbReference>
<dbReference type="GO" id="GO:0003677">
    <property type="term" value="F:DNA binding"/>
    <property type="evidence" value="ECO:0007669"/>
    <property type="project" value="InterPro"/>
</dbReference>
<gene>
    <name evidence="2" type="ORF">DM484_07580</name>
</gene>
<feature type="domain" description="HTH cro/C1-type" evidence="1">
    <location>
        <begin position="44"/>
        <end position="97"/>
    </location>
</feature>
<evidence type="ECO:0000313" key="3">
    <source>
        <dbReference type="Proteomes" id="UP000249396"/>
    </source>
</evidence>
<evidence type="ECO:0000259" key="1">
    <source>
        <dbReference type="PROSITE" id="PS50943"/>
    </source>
</evidence>
<evidence type="ECO:0000313" key="2">
    <source>
        <dbReference type="EMBL" id="PZN81808.1"/>
    </source>
</evidence>
<organism evidence="2 3">
    <name type="scientific">Candidatus Methylumidiphilus alinenensis</name>
    <dbReference type="NCBI Taxonomy" id="2202197"/>
    <lineage>
        <taxon>Bacteria</taxon>
        <taxon>Pseudomonadati</taxon>
        <taxon>Pseudomonadota</taxon>
        <taxon>Gammaproteobacteria</taxon>
        <taxon>Methylococcales</taxon>
        <taxon>Candidatus Methylumidiphilus</taxon>
    </lineage>
</organism>
<reference evidence="2 3" key="1">
    <citation type="journal article" date="2018" name="Aquat. Microb. Ecol.">
        <title>Gammaproteobacterial methanotrophs dominate.</title>
        <authorList>
            <person name="Rissanen A.J."/>
            <person name="Saarenheimo J."/>
            <person name="Tiirola M."/>
            <person name="Peura S."/>
            <person name="Aalto S.L."/>
            <person name="Karvinen A."/>
            <person name="Nykanen H."/>
        </authorList>
    </citation>
    <scope>NUCLEOTIDE SEQUENCE [LARGE SCALE GENOMIC DNA]</scope>
    <source>
        <strain evidence="2">AMbin10</strain>
    </source>
</reference>